<dbReference type="SMART" id="SM00633">
    <property type="entry name" value="Glyco_10"/>
    <property type="match status" value="1"/>
</dbReference>
<dbReference type="PANTHER" id="PTHR31490:SF88">
    <property type="entry name" value="BETA-XYLANASE"/>
    <property type="match status" value="1"/>
</dbReference>
<evidence type="ECO:0000259" key="10">
    <source>
        <dbReference type="PROSITE" id="PS51760"/>
    </source>
</evidence>
<evidence type="ECO:0000256" key="5">
    <source>
        <dbReference type="ARBA" id="ARBA00022729"/>
    </source>
</evidence>
<name>A0A7U1BNA4_9ZZZZ</name>
<keyword evidence="6 11" id="KW-0378">Hydrolase</keyword>
<evidence type="ECO:0000313" key="11">
    <source>
        <dbReference type="EMBL" id="QQZ02650.1"/>
    </source>
</evidence>
<proteinExistence type="inferred from homology"/>
<dbReference type="EC" id="3.2.1.8" evidence="3"/>
<evidence type="ECO:0000256" key="1">
    <source>
        <dbReference type="ARBA" id="ARBA00000681"/>
    </source>
</evidence>
<comment type="similarity">
    <text evidence="2">Belongs to the glycosyl hydrolase 10 (cellulase F) family.</text>
</comment>
<evidence type="ECO:0000256" key="3">
    <source>
        <dbReference type="ARBA" id="ARBA00012590"/>
    </source>
</evidence>
<dbReference type="GO" id="GO:0045493">
    <property type="term" value="P:xylan catabolic process"/>
    <property type="evidence" value="ECO:0007669"/>
    <property type="project" value="UniProtKB-KW"/>
</dbReference>
<evidence type="ECO:0000256" key="4">
    <source>
        <dbReference type="ARBA" id="ARBA00022651"/>
    </source>
</evidence>
<keyword evidence="9" id="KW-0624">Polysaccharide degradation</keyword>
<dbReference type="EMBL" id="MW124392">
    <property type="protein sequence ID" value="QQZ02650.1"/>
    <property type="molecule type" value="Genomic_DNA"/>
</dbReference>
<keyword evidence="5" id="KW-0732">Signal</keyword>
<protein>
    <recommendedName>
        <fullName evidence="3">endo-1,4-beta-xylanase</fullName>
        <ecNumber evidence="3">3.2.1.8</ecNumber>
    </recommendedName>
</protein>
<accession>A0A7U1BNA4</accession>
<evidence type="ECO:0000256" key="8">
    <source>
        <dbReference type="ARBA" id="ARBA00023295"/>
    </source>
</evidence>
<dbReference type="PROSITE" id="PS51760">
    <property type="entry name" value="GH10_2"/>
    <property type="match status" value="1"/>
</dbReference>
<keyword evidence="4 11" id="KW-0858">Xylan degradation</keyword>
<dbReference type="InterPro" id="IPR001000">
    <property type="entry name" value="GH10_dom"/>
</dbReference>
<evidence type="ECO:0000256" key="9">
    <source>
        <dbReference type="ARBA" id="ARBA00023326"/>
    </source>
</evidence>
<evidence type="ECO:0000256" key="6">
    <source>
        <dbReference type="ARBA" id="ARBA00022801"/>
    </source>
</evidence>
<organism evidence="11">
    <name type="scientific">uncultured microorganism</name>
    <dbReference type="NCBI Taxonomy" id="358574"/>
    <lineage>
        <taxon>unclassified sequences</taxon>
        <taxon>environmental samples</taxon>
    </lineage>
</organism>
<dbReference type="PANTHER" id="PTHR31490">
    <property type="entry name" value="GLYCOSYL HYDROLASE"/>
    <property type="match status" value="1"/>
</dbReference>
<dbReference type="InterPro" id="IPR017853">
    <property type="entry name" value="GH"/>
</dbReference>
<evidence type="ECO:0000256" key="2">
    <source>
        <dbReference type="ARBA" id="ARBA00007495"/>
    </source>
</evidence>
<dbReference type="InterPro" id="IPR044846">
    <property type="entry name" value="GH10"/>
</dbReference>
<comment type="catalytic activity">
    <reaction evidence="1">
        <text>Endohydrolysis of (1-&gt;4)-beta-D-xylosidic linkages in xylans.</text>
        <dbReference type="EC" id="3.2.1.8"/>
    </reaction>
</comment>
<dbReference type="GO" id="GO:0031176">
    <property type="term" value="F:endo-1,4-beta-xylanase activity"/>
    <property type="evidence" value="ECO:0007669"/>
    <property type="project" value="UniProtKB-EC"/>
</dbReference>
<dbReference type="Gene3D" id="3.20.20.80">
    <property type="entry name" value="Glycosidases"/>
    <property type="match status" value="1"/>
</dbReference>
<dbReference type="AlphaFoldDB" id="A0A7U1BNA4"/>
<dbReference type="SUPFAM" id="SSF51445">
    <property type="entry name" value="(Trans)glycosidases"/>
    <property type="match status" value="1"/>
</dbReference>
<keyword evidence="8 11" id="KW-0326">Glycosidase</keyword>
<evidence type="ECO:0000256" key="7">
    <source>
        <dbReference type="ARBA" id="ARBA00023277"/>
    </source>
</evidence>
<dbReference type="Pfam" id="PF00331">
    <property type="entry name" value="Glyco_hydro_10"/>
    <property type="match status" value="1"/>
</dbReference>
<feature type="domain" description="GH10" evidence="10">
    <location>
        <begin position="3"/>
        <end position="328"/>
    </location>
</feature>
<reference evidence="11" key="1">
    <citation type="journal article" date="2021" name="AMB Express">
        <title>Characterization of efficient xylanases from industrial-scale pulp and paper wastewater treatment microbiota.</title>
        <authorList>
            <person name="Wang J."/>
            <person name="Liang J."/>
            <person name="Li Y."/>
            <person name="Tian L."/>
            <person name="Wei Y."/>
        </authorList>
    </citation>
    <scope>NUCLEOTIDE SEQUENCE</scope>
</reference>
<sequence>MDTTHIASLRSLAKKRDVLIGAAANWRALRTDYAYREVLAQEFDLLTTENELKFGPLSPRPNAYDFGPAEELVDFAQANDMKIRGHTLLWHKMNPDWLTENNFTRHQALELLHKHIFTVMAYFRGEVYAWDVVNEPIHDNGGLRDSFWLHTIGPDYIEYAFRWANQADPNARLFINDYGTEDLGTKSDSLYNLVKDLLRRGTPINGVGLQMHLSIADSQDFVKPPTVQDLEENLRRFADLGLEIHITEMDVQIQNLSGSMEEQLERQARVYEDVLTVALRNPQLKAFVLWGFTDRYSWIPKATGRPDAPLPFDEYYQPKPAYEALYRALQAA</sequence>
<dbReference type="PRINTS" id="PR00134">
    <property type="entry name" value="GLHYDRLASE10"/>
</dbReference>
<keyword evidence="7" id="KW-0119">Carbohydrate metabolism</keyword>